<reference evidence="2 3" key="1">
    <citation type="submission" date="2023-02" db="EMBL/GenBank/DDBJ databases">
        <title>Bacterial whole genomic sequence of Curvibacter sp. HBC61.</title>
        <authorList>
            <person name="Le V."/>
            <person name="Ko S.-R."/>
            <person name="Ahn C.-Y."/>
            <person name="Oh H.-M."/>
        </authorList>
    </citation>
    <scope>NUCLEOTIDE SEQUENCE [LARGE SCALE GENOMIC DNA]</scope>
    <source>
        <strain evidence="2 3">HBC61</strain>
    </source>
</reference>
<dbReference type="Pfam" id="PF07044">
    <property type="entry name" value="DUF1329"/>
    <property type="match status" value="1"/>
</dbReference>
<feature type="chain" id="PRO_5045093303" evidence="1">
    <location>
        <begin position="25"/>
        <end position="451"/>
    </location>
</feature>
<dbReference type="Gene3D" id="2.50.20.10">
    <property type="entry name" value="Lipoprotein localisation LolA/LolB/LppX"/>
    <property type="match status" value="1"/>
</dbReference>
<sequence length="451" mass="49924">MNTTPQHLLGAGLCALALCLPAHAEVSATEAARLKSELTPLGAERAGNKDGSIPAWTGGYTTPLPGFKNGGRRGDPFASEKPLYSITAANLAQHAAKLTEGTQALLKKYPQTYRVDVYKTHRTAAAPQWVYDNTLKNATSATLDGEVVKGAYGGIPFPIPKNGKEVMANHELHWRGEAWQTDFRGYLGTASGQKVLSVQGIGDFQMPYYAPGQADAFNGEYWLIRLLNSGPPVRAGEALVGRQHLDQDKSGAWVYLTGQRRVRKLPNACCDTPTPATSGVASFDEVDVFGGRADRFDWQIVGKQEMLIPYNSNRLHTPTKDSDVLMDNHLNPDHVRWELHRVWVIEAKLKPGQRHQAPRGRYYVDEDTWVAVLADRWDAKGQLWKTVWSHPVVMPDLPATTPQQQWGFNDLISGAWYASGVVNERPQHYKIMPRRAESHFTPDALAAEGLR</sequence>
<organism evidence="2 3">
    <name type="scientific">Curvibacter cyanobacteriorum</name>
    <dbReference type="NCBI Taxonomy" id="3026422"/>
    <lineage>
        <taxon>Bacteria</taxon>
        <taxon>Pseudomonadati</taxon>
        <taxon>Pseudomonadota</taxon>
        <taxon>Betaproteobacteria</taxon>
        <taxon>Burkholderiales</taxon>
        <taxon>Comamonadaceae</taxon>
        <taxon>Curvibacter</taxon>
    </lineage>
</organism>
<dbReference type="RefSeq" id="WP_273949021.1">
    <property type="nucleotide sequence ID" value="NZ_JAQSIP010000002.1"/>
</dbReference>
<gene>
    <name evidence="2" type="ORF">PSQ40_04125</name>
</gene>
<accession>A0ABT5MUM3</accession>
<evidence type="ECO:0000256" key="1">
    <source>
        <dbReference type="SAM" id="SignalP"/>
    </source>
</evidence>
<keyword evidence="3" id="KW-1185">Reference proteome</keyword>
<comment type="caution">
    <text evidence="2">The sequence shown here is derived from an EMBL/GenBank/DDBJ whole genome shotgun (WGS) entry which is preliminary data.</text>
</comment>
<evidence type="ECO:0000313" key="3">
    <source>
        <dbReference type="Proteomes" id="UP001528673"/>
    </source>
</evidence>
<protein>
    <submittedName>
        <fullName evidence="2">DUF1329 domain-containing protein</fullName>
    </submittedName>
</protein>
<dbReference type="InterPro" id="IPR010752">
    <property type="entry name" value="DUF1329"/>
</dbReference>
<name>A0ABT5MUM3_9BURK</name>
<keyword evidence="1" id="KW-0732">Signal</keyword>
<dbReference type="Proteomes" id="UP001528673">
    <property type="component" value="Unassembled WGS sequence"/>
</dbReference>
<dbReference type="EMBL" id="JAQSIP010000002">
    <property type="protein sequence ID" value="MDD0837753.1"/>
    <property type="molecule type" value="Genomic_DNA"/>
</dbReference>
<evidence type="ECO:0000313" key="2">
    <source>
        <dbReference type="EMBL" id="MDD0837753.1"/>
    </source>
</evidence>
<dbReference type="CDD" id="cd16329">
    <property type="entry name" value="LolA_like"/>
    <property type="match status" value="1"/>
</dbReference>
<proteinExistence type="predicted"/>
<feature type="signal peptide" evidence="1">
    <location>
        <begin position="1"/>
        <end position="24"/>
    </location>
</feature>